<keyword evidence="10" id="KW-0067">ATP-binding</keyword>
<dbReference type="InterPro" id="IPR036890">
    <property type="entry name" value="HATPase_C_sf"/>
</dbReference>
<dbReference type="PANTHER" id="PTHR43065:SF46">
    <property type="entry name" value="C4-DICARBOXYLATE TRANSPORT SENSOR PROTEIN DCTB"/>
    <property type="match status" value="1"/>
</dbReference>
<comment type="subcellular location">
    <subcellularLocation>
        <location evidence="2">Cell membrane</location>
        <topology evidence="2">Multi-pass membrane protein</topology>
    </subcellularLocation>
</comment>
<dbReference type="InterPro" id="IPR036097">
    <property type="entry name" value="HisK_dim/P_sf"/>
</dbReference>
<dbReference type="OrthoDB" id="7568856at2"/>
<keyword evidence="11 15" id="KW-1133">Transmembrane helix</keyword>
<dbReference type="Gene3D" id="3.30.565.10">
    <property type="entry name" value="Histidine kinase-like ATPase, C-terminal domain"/>
    <property type="match status" value="1"/>
</dbReference>
<evidence type="ECO:0000256" key="1">
    <source>
        <dbReference type="ARBA" id="ARBA00000085"/>
    </source>
</evidence>
<dbReference type="Proteomes" id="UP000442533">
    <property type="component" value="Unassembled WGS sequence"/>
</dbReference>
<evidence type="ECO:0000256" key="11">
    <source>
        <dbReference type="ARBA" id="ARBA00022989"/>
    </source>
</evidence>
<dbReference type="GO" id="GO:0005524">
    <property type="term" value="F:ATP binding"/>
    <property type="evidence" value="ECO:0007669"/>
    <property type="project" value="UniProtKB-KW"/>
</dbReference>
<evidence type="ECO:0000256" key="9">
    <source>
        <dbReference type="ARBA" id="ARBA00022777"/>
    </source>
</evidence>
<dbReference type="InterPro" id="IPR004358">
    <property type="entry name" value="Sig_transdc_His_kin-like_C"/>
</dbReference>
<proteinExistence type="predicted"/>
<keyword evidence="9 17" id="KW-0418">Kinase</keyword>
<evidence type="ECO:0000256" key="7">
    <source>
        <dbReference type="ARBA" id="ARBA00022692"/>
    </source>
</evidence>
<organism evidence="17 18">
    <name type="scientific">Paracoccus limosus</name>
    <dbReference type="NCBI Taxonomy" id="913252"/>
    <lineage>
        <taxon>Bacteria</taxon>
        <taxon>Pseudomonadati</taxon>
        <taxon>Pseudomonadota</taxon>
        <taxon>Alphaproteobacteria</taxon>
        <taxon>Rhodobacterales</taxon>
        <taxon>Paracoccaceae</taxon>
        <taxon>Paracoccus</taxon>
    </lineage>
</organism>
<dbReference type="Pfam" id="PF00512">
    <property type="entry name" value="HisKA"/>
    <property type="match status" value="1"/>
</dbReference>
<evidence type="ECO:0000256" key="10">
    <source>
        <dbReference type="ARBA" id="ARBA00022840"/>
    </source>
</evidence>
<evidence type="ECO:0000313" key="17">
    <source>
        <dbReference type="EMBL" id="MTH34979.1"/>
    </source>
</evidence>
<evidence type="ECO:0000259" key="16">
    <source>
        <dbReference type="PROSITE" id="PS50109"/>
    </source>
</evidence>
<evidence type="ECO:0000256" key="2">
    <source>
        <dbReference type="ARBA" id="ARBA00004651"/>
    </source>
</evidence>
<dbReference type="PROSITE" id="PS50109">
    <property type="entry name" value="HIS_KIN"/>
    <property type="match status" value="1"/>
</dbReference>
<evidence type="ECO:0000313" key="18">
    <source>
        <dbReference type="Proteomes" id="UP000442533"/>
    </source>
</evidence>
<name>A0A844H235_9RHOB</name>
<keyword evidence="6" id="KW-0808">Transferase</keyword>
<dbReference type="SUPFAM" id="SSF103190">
    <property type="entry name" value="Sensory domain-like"/>
    <property type="match status" value="1"/>
</dbReference>
<feature type="coiled-coil region" evidence="14">
    <location>
        <begin position="311"/>
        <end position="338"/>
    </location>
</feature>
<dbReference type="InterPro" id="IPR005467">
    <property type="entry name" value="His_kinase_dom"/>
</dbReference>
<keyword evidence="5" id="KW-0597">Phosphoprotein</keyword>
<dbReference type="Gene3D" id="6.10.250.3020">
    <property type="match status" value="1"/>
</dbReference>
<evidence type="ECO:0000256" key="13">
    <source>
        <dbReference type="ARBA" id="ARBA00023136"/>
    </source>
</evidence>
<dbReference type="GO" id="GO:0005886">
    <property type="term" value="C:plasma membrane"/>
    <property type="evidence" value="ECO:0007669"/>
    <property type="project" value="UniProtKB-SubCell"/>
</dbReference>
<keyword evidence="14" id="KW-0175">Coiled coil</keyword>
<evidence type="ECO:0000256" key="4">
    <source>
        <dbReference type="ARBA" id="ARBA00022475"/>
    </source>
</evidence>
<evidence type="ECO:0000256" key="5">
    <source>
        <dbReference type="ARBA" id="ARBA00022553"/>
    </source>
</evidence>
<accession>A0A844H235</accession>
<dbReference type="InterPro" id="IPR033479">
    <property type="entry name" value="dCache_1"/>
</dbReference>
<comment type="caution">
    <text evidence="17">The sequence shown here is derived from an EMBL/GenBank/DDBJ whole genome shotgun (WGS) entry which is preliminary data.</text>
</comment>
<comment type="catalytic activity">
    <reaction evidence="1">
        <text>ATP + protein L-histidine = ADP + protein N-phospho-L-histidine.</text>
        <dbReference type="EC" id="2.7.13.3"/>
    </reaction>
</comment>
<dbReference type="CDD" id="cd00082">
    <property type="entry name" value="HisKA"/>
    <property type="match status" value="1"/>
</dbReference>
<dbReference type="InterPro" id="IPR017055">
    <property type="entry name" value="Sig_transdc_His_kinase_DctB"/>
</dbReference>
<keyword evidence="12" id="KW-0902">Two-component regulatory system</keyword>
<dbReference type="Gene3D" id="1.10.287.130">
    <property type="match status" value="1"/>
</dbReference>
<keyword evidence="18" id="KW-1185">Reference proteome</keyword>
<dbReference type="PRINTS" id="PR00344">
    <property type="entry name" value="BCTRLSENSOR"/>
</dbReference>
<keyword evidence="8" id="KW-0547">Nucleotide-binding</keyword>
<sequence>MARLARVPRTLALALAGVTAVLVLLTSFVLAQRATLADMREAQETTLRSRVQALESTLSRQRAVATVLADDAAVRAALGDPREAKLAAVSQKLARLREETDSAVIYLLDLRGIALAASNWRQPDSFVGADYSFRDYYRQALRDGSATQFALGTVSNRPGLYLSHDIRTEPGGSDQPARALGVVVVKVEFDRLEAEWRQAGDLTYVLDGAGQIILSSQPDLRFVPPAPVGRALASRQAVPGTAWSMVLVSSSAPAAYAGGFAAGSAGFLLLLAAVIASLRLRARRRARRAAEAERRYRIDLERAVDERTRALSEEIRERRAAEERLDRLRGEMVQANKLAALGQITAGVAHEVNQPLAAIRLLAENGIAMMPSDAAPELAGNMDSILRMTDRISRITQELRGFARKATGDLGPVVLAPALEVAALLTAGRRKAEGIQLELPKLAPDLSIQGETVRLEQILVNLLQNAQEALSGRAGAGLIRVLVDADDQRVRIAVEDNGPGLAPQIARQLFTPFATSKPQGLGLGLVISQDIARDFGGSLRAEDPPGGQGARFVLDLPRAA</sequence>
<evidence type="ECO:0000256" key="8">
    <source>
        <dbReference type="ARBA" id="ARBA00022741"/>
    </source>
</evidence>
<evidence type="ECO:0000256" key="3">
    <source>
        <dbReference type="ARBA" id="ARBA00012438"/>
    </source>
</evidence>
<reference evidence="17 18" key="1">
    <citation type="submission" date="2019-11" db="EMBL/GenBank/DDBJ databases">
        <authorList>
            <person name="Dong K."/>
        </authorList>
    </citation>
    <scope>NUCLEOTIDE SEQUENCE [LARGE SCALE GENOMIC DNA]</scope>
    <source>
        <strain evidence="17 18">JCM 17370</strain>
    </source>
</reference>
<dbReference type="PIRSF" id="PIRSF036431">
    <property type="entry name" value="STHK_DctB"/>
    <property type="match status" value="1"/>
</dbReference>
<dbReference type="Pfam" id="PF02518">
    <property type="entry name" value="HATPase_c"/>
    <property type="match status" value="1"/>
</dbReference>
<dbReference type="SUPFAM" id="SSF55874">
    <property type="entry name" value="ATPase domain of HSP90 chaperone/DNA topoisomerase II/histidine kinase"/>
    <property type="match status" value="1"/>
</dbReference>
<gene>
    <name evidence="17" type="ORF">GL279_10240</name>
</gene>
<evidence type="ECO:0000256" key="6">
    <source>
        <dbReference type="ARBA" id="ARBA00022679"/>
    </source>
</evidence>
<feature type="transmembrane region" description="Helical" evidence="15">
    <location>
        <begin position="254"/>
        <end position="278"/>
    </location>
</feature>
<dbReference type="Gene3D" id="3.30.450.20">
    <property type="entry name" value="PAS domain"/>
    <property type="match status" value="2"/>
</dbReference>
<evidence type="ECO:0000256" key="15">
    <source>
        <dbReference type="SAM" id="Phobius"/>
    </source>
</evidence>
<keyword evidence="4" id="KW-1003">Cell membrane</keyword>
<dbReference type="InterPro" id="IPR029151">
    <property type="entry name" value="Sensor-like_sf"/>
</dbReference>
<dbReference type="GO" id="GO:0000155">
    <property type="term" value="F:phosphorelay sensor kinase activity"/>
    <property type="evidence" value="ECO:0007669"/>
    <property type="project" value="InterPro"/>
</dbReference>
<dbReference type="PANTHER" id="PTHR43065">
    <property type="entry name" value="SENSOR HISTIDINE KINASE"/>
    <property type="match status" value="1"/>
</dbReference>
<dbReference type="SMART" id="SM00388">
    <property type="entry name" value="HisKA"/>
    <property type="match status" value="1"/>
</dbReference>
<dbReference type="SMART" id="SM00387">
    <property type="entry name" value="HATPase_c"/>
    <property type="match status" value="1"/>
</dbReference>
<evidence type="ECO:0000256" key="12">
    <source>
        <dbReference type="ARBA" id="ARBA00023012"/>
    </source>
</evidence>
<dbReference type="AlphaFoldDB" id="A0A844H235"/>
<protein>
    <recommendedName>
        <fullName evidence="3">histidine kinase</fullName>
        <ecNumber evidence="3">2.7.13.3</ecNumber>
    </recommendedName>
</protein>
<feature type="domain" description="Histidine kinase" evidence="16">
    <location>
        <begin position="347"/>
        <end position="560"/>
    </location>
</feature>
<keyword evidence="13 15" id="KW-0472">Membrane</keyword>
<dbReference type="SUPFAM" id="SSF47384">
    <property type="entry name" value="Homodimeric domain of signal transducing histidine kinase"/>
    <property type="match status" value="1"/>
</dbReference>
<dbReference type="EMBL" id="WMIF01000012">
    <property type="protein sequence ID" value="MTH34979.1"/>
    <property type="molecule type" value="Genomic_DNA"/>
</dbReference>
<dbReference type="EC" id="2.7.13.3" evidence="3"/>
<dbReference type="Pfam" id="PF02743">
    <property type="entry name" value="dCache_1"/>
    <property type="match status" value="1"/>
</dbReference>
<evidence type="ECO:0000256" key="14">
    <source>
        <dbReference type="SAM" id="Coils"/>
    </source>
</evidence>
<dbReference type="InterPro" id="IPR003594">
    <property type="entry name" value="HATPase_dom"/>
</dbReference>
<keyword evidence="7 15" id="KW-0812">Transmembrane</keyword>
<dbReference type="InterPro" id="IPR003661">
    <property type="entry name" value="HisK_dim/P_dom"/>
</dbReference>